<dbReference type="OrthoDB" id="1123389at2"/>
<proteinExistence type="predicted"/>
<dbReference type="EMBL" id="PYGC01000009">
    <property type="protein sequence ID" value="PSK81470.1"/>
    <property type="molecule type" value="Genomic_DNA"/>
</dbReference>
<gene>
    <name evidence="2" type="ORF">CLV93_10976</name>
    <name evidence="1" type="ORF">JCM18694_13060</name>
</gene>
<reference evidence="2 3" key="1">
    <citation type="submission" date="2018-03" db="EMBL/GenBank/DDBJ databases">
        <title>Genomic Encyclopedia of Archaeal and Bacterial Type Strains, Phase II (KMG-II): from individual species to whole genera.</title>
        <authorList>
            <person name="Goeker M."/>
        </authorList>
    </citation>
    <scope>NUCLEOTIDE SEQUENCE [LARGE SCALE GENOMIC DNA]</scope>
    <source>
        <strain evidence="2 3">DSM 27267</strain>
    </source>
</reference>
<dbReference type="EMBL" id="BLAU01000001">
    <property type="protein sequence ID" value="GET21060.1"/>
    <property type="molecule type" value="Genomic_DNA"/>
</dbReference>
<dbReference type="AlphaFoldDB" id="A0A2P8C930"/>
<dbReference type="Proteomes" id="UP000396862">
    <property type="component" value="Unassembled WGS sequence"/>
</dbReference>
<organism evidence="2 3">
    <name type="scientific">Prolixibacter denitrificans</name>
    <dbReference type="NCBI Taxonomy" id="1541063"/>
    <lineage>
        <taxon>Bacteria</taxon>
        <taxon>Pseudomonadati</taxon>
        <taxon>Bacteroidota</taxon>
        <taxon>Bacteroidia</taxon>
        <taxon>Marinilabiliales</taxon>
        <taxon>Prolixibacteraceae</taxon>
        <taxon>Prolixibacter</taxon>
    </lineage>
</organism>
<comment type="caution">
    <text evidence="2">The sequence shown here is derived from an EMBL/GenBank/DDBJ whole genome shotgun (WGS) entry which is preliminary data.</text>
</comment>
<evidence type="ECO:0000313" key="3">
    <source>
        <dbReference type="Proteomes" id="UP000240621"/>
    </source>
</evidence>
<accession>A0A2P8C930</accession>
<dbReference type="Proteomes" id="UP000240621">
    <property type="component" value="Unassembled WGS sequence"/>
</dbReference>
<reference evidence="1 4" key="2">
    <citation type="submission" date="2019-10" db="EMBL/GenBank/DDBJ databases">
        <title>Prolixibacter strains distinguished by the presence of nitrate reductase genes were adept at nitrate-dependent anaerobic corrosion of metallic iron and carbon steel.</title>
        <authorList>
            <person name="Iino T."/>
            <person name="Shono N."/>
            <person name="Ito K."/>
            <person name="Nakamura R."/>
            <person name="Sueoka K."/>
            <person name="Harayama S."/>
            <person name="Ohkuma M."/>
        </authorList>
    </citation>
    <scope>NUCLEOTIDE SEQUENCE [LARGE SCALE GENOMIC DNA]</scope>
    <source>
        <strain evidence="1 4">MIC1-1</strain>
    </source>
</reference>
<protein>
    <submittedName>
        <fullName evidence="2">Uncharacterized protein</fullName>
    </submittedName>
</protein>
<dbReference type="RefSeq" id="WP_106543150.1">
    <property type="nucleotide sequence ID" value="NZ_BLAU01000001.1"/>
</dbReference>
<evidence type="ECO:0000313" key="2">
    <source>
        <dbReference type="EMBL" id="PSK81470.1"/>
    </source>
</evidence>
<sequence length="156" mass="18081">MREIDILKEQIARLEEKRFDLEAWKAHTLIYISRIFGEGSEHARLINNLKYDYSSWNLRDTSGGIKLTDPIRVQAREILDAAIHELEIFGLPQKTSETHQPLLDAFSNELTGREQKELEKILEMNAKERDKALGTFIDSKNKETLVAILLQLFQQS</sequence>
<evidence type="ECO:0000313" key="4">
    <source>
        <dbReference type="Proteomes" id="UP000396862"/>
    </source>
</evidence>
<evidence type="ECO:0000313" key="1">
    <source>
        <dbReference type="EMBL" id="GET21060.1"/>
    </source>
</evidence>
<name>A0A2P8C930_9BACT</name>
<keyword evidence="4" id="KW-1185">Reference proteome</keyword>